<evidence type="ECO:0000313" key="17">
    <source>
        <dbReference type="Proteomes" id="UP000311382"/>
    </source>
</evidence>
<dbReference type="AlphaFoldDB" id="A0A5C5FYT4"/>
<keyword evidence="5 11" id="KW-0378">Hydrolase</keyword>
<evidence type="ECO:0000256" key="6">
    <source>
        <dbReference type="ARBA" id="ARBA00022833"/>
    </source>
</evidence>
<dbReference type="GO" id="GO:0042277">
    <property type="term" value="F:peptide binding"/>
    <property type="evidence" value="ECO:0007669"/>
    <property type="project" value="TreeGrafter"/>
</dbReference>
<dbReference type="Gene3D" id="1.25.50.20">
    <property type="match status" value="1"/>
</dbReference>
<feature type="region of interest" description="Disordered" evidence="12">
    <location>
        <begin position="902"/>
        <end position="922"/>
    </location>
</feature>
<dbReference type="STRING" id="5288.A0A5C5FYT4"/>
<evidence type="ECO:0000313" key="16">
    <source>
        <dbReference type="EMBL" id="TNY21399.1"/>
    </source>
</evidence>
<comment type="similarity">
    <text evidence="1 11">Belongs to the peptidase M1 family.</text>
</comment>
<dbReference type="EMBL" id="SOZI01000044">
    <property type="protein sequence ID" value="TNY21399.1"/>
    <property type="molecule type" value="Genomic_DNA"/>
</dbReference>
<evidence type="ECO:0000256" key="10">
    <source>
        <dbReference type="PIRSR" id="PIRSR634016-4"/>
    </source>
</evidence>
<feature type="binding site" evidence="9">
    <location>
        <position position="362"/>
    </location>
    <ligand>
        <name>Zn(2+)</name>
        <dbReference type="ChEBI" id="CHEBI:29105"/>
        <note>catalytic</note>
    </ligand>
</feature>
<evidence type="ECO:0000259" key="14">
    <source>
        <dbReference type="Pfam" id="PF11838"/>
    </source>
</evidence>
<dbReference type="SUPFAM" id="SSF55486">
    <property type="entry name" value="Metalloproteases ('zincins'), catalytic domain"/>
    <property type="match status" value="1"/>
</dbReference>
<protein>
    <recommendedName>
        <fullName evidence="11">Aminopeptidase</fullName>
        <ecNumber evidence="11">3.4.11.-</ecNumber>
    </recommendedName>
</protein>
<dbReference type="GO" id="GO:0006508">
    <property type="term" value="P:proteolysis"/>
    <property type="evidence" value="ECO:0007669"/>
    <property type="project" value="UniProtKB-KW"/>
</dbReference>
<evidence type="ECO:0000256" key="7">
    <source>
        <dbReference type="ARBA" id="ARBA00023049"/>
    </source>
</evidence>
<keyword evidence="2 11" id="KW-0031">Aminopeptidase</keyword>
<feature type="domain" description="ERAP1-like C-terminal" evidence="14">
    <location>
        <begin position="558"/>
        <end position="877"/>
    </location>
</feature>
<feature type="binding site" evidence="9">
    <location>
        <position position="343"/>
    </location>
    <ligand>
        <name>Zn(2+)</name>
        <dbReference type="ChEBI" id="CHEBI:29105"/>
        <note>catalytic</note>
    </ligand>
</feature>
<evidence type="ECO:0000256" key="5">
    <source>
        <dbReference type="ARBA" id="ARBA00022801"/>
    </source>
</evidence>
<evidence type="ECO:0000256" key="4">
    <source>
        <dbReference type="ARBA" id="ARBA00022723"/>
    </source>
</evidence>
<dbReference type="Gene3D" id="2.60.40.1730">
    <property type="entry name" value="tricorn interacting facor f3 domain"/>
    <property type="match status" value="1"/>
</dbReference>
<organism evidence="16 17">
    <name type="scientific">Rhodotorula diobovata</name>
    <dbReference type="NCBI Taxonomy" id="5288"/>
    <lineage>
        <taxon>Eukaryota</taxon>
        <taxon>Fungi</taxon>
        <taxon>Dikarya</taxon>
        <taxon>Basidiomycota</taxon>
        <taxon>Pucciniomycotina</taxon>
        <taxon>Microbotryomycetes</taxon>
        <taxon>Sporidiobolales</taxon>
        <taxon>Sporidiobolaceae</taxon>
        <taxon>Rhodotorula</taxon>
    </lineage>
</organism>
<dbReference type="InterPro" id="IPR045357">
    <property type="entry name" value="Aminopeptidase_N-like_N"/>
</dbReference>
<dbReference type="Gene3D" id="1.10.390.10">
    <property type="entry name" value="Neutral Protease Domain 2"/>
    <property type="match status" value="1"/>
</dbReference>
<reference evidence="16 17" key="1">
    <citation type="submission" date="2019-03" db="EMBL/GenBank/DDBJ databases">
        <title>Rhodosporidium diobovatum UCD-FST 08-225 genome sequencing, assembly, and annotation.</title>
        <authorList>
            <person name="Fakankun I.U."/>
            <person name="Fristensky B."/>
            <person name="Levin D.B."/>
        </authorList>
    </citation>
    <scope>NUCLEOTIDE SEQUENCE [LARGE SCALE GENOMIC DNA]</scope>
    <source>
        <strain evidence="16 17">UCD-FST 08-225</strain>
    </source>
</reference>
<evidence type="ECO:0000256" key="2">
    <source>
        <dbReference type="ARBA" id="ARBA00022438"/>
    </source>
</evidence>
<comment type="cofactor">
    <cofactor evidence="9 11">
        <name>Zn(2+)</name>
        <dbReference type="ChEBI" id="CHEBI:29105"/>
    </cofactor>
    <text evidence="9 11">Binds 1 zinc ion per subunit.</text>
</comment>
<dbReference type="InterPro" id="IPR014782">
    <property type="entry name" value="Peptidase_M1_dom"/>
</dbReference>
<comment type="caution">
    <text evidence="16">The sequence shown here is derived from an EMBL/GenBank/DDBJ whole genome shotgun (WGS) entry which is preliminary data.</text>
</comment>
<dbReference type="InterPro" id="IPR042097">
    <property type="entry name" value="Aminopeptidase_N-like_N_sf"/>
</dbReference>
<dbReference type="PANTHER" id="PTHR11533:SF174">
    <property type="entry name" value="PUROMYCIN-SENSITIVE AMINOPEPTIDASE-RELATED"/>
    <property type="match status" value="1"/>
</dbReference>
<dbReference type="GO" id="GO:0043171">
    <property type="term" value="P:peptide catabolic process"/>
    <property type="evidence" value="ECO:0007669"/>
    <property type="project" value="TreeGrafter"/>
</dbReference>
<keyword evidence="7 11" id="KW-0482">Metalloprotease</keyword>
<feature type="domain" description="Aminopeptidase N-like N-terminal" evidence="15">
    <location>
        <begin position="4"/>
        <end position="169"/>
    </location>
</feature>
<keyword evidence="6 9" id="KW-0862">Zinc</keyword>
<dbReference type="EC" id="3.4.11.-" evidence="11"/>
<evidence type="ECO:0000256" key="8">
    <source>
        <dbReference type="PIRSR" id="PIRSR634016-1"/>
    </source>
</evidence>
<dbReference type="Pfam" id="PF11838">
    <property type="entry name" value="ERAP1_C"/>
    <property type="match status" value="1"/>
</dbReference>
<dbReference type="PANTHER" id="PTHR11533">
    <property type="entry name" value="PROTEASE M1 ZINC METALLOPROTEASE"/>
    <property type="match status" value="1"/>
</dbReference>
<dbReference type="GO" id="GO:0008270">
    <property type="term" value="F:zinc ion binding"/>
    <property type="evidence" value="ECO:0007669"/>
    <property type="project" value="UniProtKB-UniRule"/>
</dbReference>
<dbReference type="SUPFAM" id="SSF63737">
    <property type="entry name" value="Leukotriene A4 hydrolase N-terminal domain"/>
    <property type="match status" value="1"/>
</dbReference>
<dbReference type="GO" id="GO:0070006">
    <property type="term" value="F:metalloaminopeptidase activity"/>
    <property type="evidence" value="ECO:0007669"/>
    <property type="project" value="TreeGrafter"/>
</dbReference>
<dbReference type="InterPro" id="IPR034016">
    <property type="entry name" value="M1_APN-typ"/>
</dbReference>
<dbReference type="GO" id="GO:0005615">
    <property type="term" value="C:extracellular space"/>
    <property type="evidence" value="ECO:0007669"/>
    <property type="project" value="TreeGrafter"/>
</dbReference>
<evidence type="ECO:0000256" key="11">
    <source>
        <dbReference type="RuleBase" id="RU364040"/>
    </source>
</evidence>
<evidence type="ECO:0000256" key="1">
    <source>
        <dbReference type="ARBA" id="ARBA00010136"/>
    </source>
</evidence>
<dbReference type="Pfam" id="PF01433">
    <property type="entry name" value="Peptidase_M1"/>
    <property type="match status" value="1"/>
</dbReference>
<dbReference type="InterPro" id="IPR050344">
    <property type="entry name" value="Peptidase_M1_aminopeptidases"/>
</dbReference>
<feature type="binding site" evidence="9">
    <location>
        <position position="339"/>
    </location>
    <ligand>
        <name>Zn(2+)</name>
        <dbReference type="ChEBI" id="CHEBI:29105"/>
        <note>catalytic</note>
    </ligand>
</feature>
<dbReference type="Proteomes" id="UP000311382">
    <property type="component" value="Unassembled WGS sequence"/>
</dbReference>
<dbReference type="CDD" id="cd09601">
    <property type="entry name" value="M1_APN-Q_like"/>
    <property type="match status" value="1"/>
</dbReference>
<dbReference type="GO" id="GO:0005737">
    <property type="term" value="C:cytoplasm"/>
    <property type="evidence" value="ECO:0007669"/>
    <property type="project" value="TreeGrafter"/>
</dbReference>
<evidence type="ECO:0000256" key="9">
    <source>
        <dbReference type="PIRSR" id="PIRSR634016-3"/>
    </source>
</evidence>
<dbReference type="Pfam" id="PF17900">
    <property type="entry name" value="Peptidase_M1_N"/>
    <property type="match status" value="1"/>
</dbReference>
<keyword evidence="3 11" id="KW-0645">Protease</keyword>
<proteinExistence type="inferred from homology"/>
<name>A0A5C5FYT4_9BASI</name>
<keyword evidence="4 9" id="KW-0479">Metal-binding</keyword>
<dbReference type="InterPro" id="IPR027268">
    <property type="entry name" value="Peptidase_M4/M1_CTD_sf"/>
</dbReference>
<sequence>MSAVPRSYKLTVKTSFPSQFSGVVEIELDLAEPTRSLTLNAAPPLKLLGGVLAAAGARHPVQSVSLSKTDELATLGFSEVVPAGPAMLALRWEGRLDEGGLQGYYRVACPPVDGEPPEFYAVTQFQPTSARKAFPCFDHPAKKAPFSIALITPVGLTSLSNTPEASRKPCSGAFEPSEVATAAFLAGEEGKLADGAELVAGADATGEWELVTFGRTPPMSTYLAAWATGRFDSASSSYTSPITGEEVPLTAYAAKAFQHVERGQARRALDTLAKVMPVYEKMFDLPYEMGKLDLLVVDDFEAGAMENWGLITGRKSTLLYDEKVGGDAALRQVVTTVSHEAAHMWFGNSTTLSWWNDLWLNESFATLIGEVVAINAIEPTWKVHANFIKFHRSDALRLDALRSSHPIHLSCKHESEVPQSFDHISYEKGSACLKMLMEVIGEDKFLAGTAAYLKEHKHACETSKDLWRALSAASGIDVEQMMDCWVEKVGFPVITVEEDGDQLRLRQNRFLSTGDPQPDEDETLWTVPLFLKDADVAAPPSVVLMSTRDLVIPRPGSLYILNAESRSTIRIAYPASHVSKLTAAAKSAGSKLSLTDRVGLVEDLLLLSEAGYTRTLPTLDFLSAFAPTETAFLVWAEIAAAFKRFADAWWEQPEGELDALRAFARTLFRPMVDKLGLKHLPQDDPDTRRFRALVVAAAAAVEDPEILAWVKQAFAGFLAGDVDPLAADLAMFIVGTAVKHGGAGEYDAALAMYRSAPSPQHQMAAILGLTSTRDMQLLQKTASMMTSGEAKAEELPIFLHGLAANPSSRRLVWAILQQAWPMLEQQYQGSMLLGKVAGTAVEAFSSEADAAAVEAFFADKDTTAYIQPLQQALDTVRSKARWLAREKDAVRGWLGEKGYLAGAGAGEGEASRDSAFAQPEDV</sequence>
<dbReference type="Gene3D" id="2.60.40.1910">
    <property type="match status" value="1"/>
</dbReference>
<evidence type="ECO:0000256" key="3">
    <source>
        <dbReference type="ARBA" id="ARBA00022670"/>
    </source>
</evidence>
<evidence type="ECO:0000259" key="15">
    <source>
        <dbReference type="Pfam" id="PF17900"/>
    </source>
</evidence>
<feature type="active site" description="Proton acceptor" evidence="8">
    <location>
        <position position="340"/>
    </location>
</feature>
<dbReference type="InterPro" id="IPR024571">
    <property type="entry name" value="ERAP1-like_C_dom"/>
</dbReference>
<evidence type="ECO:0000256" key="12">
    <source>
        <dbReference type="SAM" id="MobiDB-lite"/>
    </source>
</evidence>
<dbReference type="FunFam" id="1.10.390.10:FF:000006">
    <property type="entry name" value="Puromycin-sensitive aminopeptidase"/>
    <property type="match status" value="1"/>
</dbReference>
<accession>A0A5C5FYT4</accession>
<gene>
    <name evidence="16" type="ORF">DMC30DRAFT_436357</name>
</gene>
<keyword evidence="17" id="KW-1185">Reference proteome</keyword>
<evidence type="ECO:0000259" key="13">
    <source>
        <dbReference type="Pfam" id="PF01433"/>
    </source>
</evidence>
<dbReference type="OrthoDB" id="10031169at2759"/>
<dbReference type="GO" id="GO:0016020">
    <property type="term" value="C:membrane"/>
    <property type="evidence" value="ECO:0007669"/>
    <property type="project" value="TreeGrafter"/>
</dbReference>
<feature type="domain" description="Peptidase M1 membrane alanine aminopeptidase" evidence="13">
    <location>
        <begin position="268"/>
        <end position="485"/>
    </location>
</feature>
<feature type="site" description="Transition state stabilizer" evidence="10">
    <location>
        <position position="426"/>
    </location>
</feature>